<feature type="domain" description="Endonuclease/exonuclease/phosphatase" evidence="1">
    <location>
        <begin position="9"/>
        <end position="226"/>
    </location>
</feature>
<keyword evidence="3" id="KW-1185">Reference proteome</keyword>
<dbReference type="GO" id="GO:0004527">
    <property type="term" value="F:exonuclease activity"/>
    <property type="evidence" value="ECO:0007669"/>
    <property type="project" value="UniProtKB-KW"/>
</dbReference>
<comment type="caution">
    <text evidence="2">The sequence shown here is derived from an EMBL/GenBank/DDBJ whole genome shotgun (WGS) entry which is preliminary data.</text>
</comment>
<sequence>MKTPSLTIATWNLQKCVGMDFRRDPGRSLEVLRDTGAEIAVLQEVDKRLPPRPAALPREMAEAAGWTVLPFGRLGPGGSSVGWHGNAMLVRPGIEADRIDRVHLPGLEPRGAIEAELATAIGPLRIIGVHLGLRRRDRLGQLHAVATHLERRPRMPTLLAGDINEWGRIAVLDHVLDGLDFLDSPPSYPALRPVGALDRFALSRDLRALHPPRVHLAQPARIASDHLPLLLTLTGGQEC</sequence>
<dbReference type="InterPro" id="IPR005135">
    <property type="entry name" value="Endo/exonuclease/phosphatase"/>
</dbReference>
<dbReference type="AlphaFoldDB" id="A3U2P2"/>
<dbReference type="STRING" id="252305.OB2597_04228"/>
<dbReference type="Pfam" id="PF03372">
    <property type="entry name" value="Exo_endo_phos"/>
    <property type="match status" value="1"/>
</dbReference>
<dbReference type="eggNOG" id="COG3568">
    <property type="taxonomic scope" value="Bacteria"/>
</dbReference>
<dbReference type="HOGENOM" id="CLU_060500_3_0_5"/>
<dbReference type="RefSeq" id="WP_009805095.1">
    <property type="nucleotide sequence ID" value="NZ_CH724131.1"/>
</dbReference>
<protein>
    <submittedName>
        <fullName evidence="2">Endonuclease/exonuclease/phosphatase family protein</fullName>
    </submittedName>
</protein>
<evidence type="ECO:0000259" key="1">
    <source>
        <dbReference type="Pfam" id="PF03372"/>
    </source>
</evidence>
<dbReference type="OrthoDB" id="9813425at2"/>
<dbReference type="Gene3D" id="3.60.10.10">
    <property type="entry name" value="Endonuclease/exonuclease/phosphatase"/>
    <property type="match status" value="1"/>
</dbReference>
<dbReference type="GO" id="GO:0004519">
    <property type="term" value="F:endonuclease activity"/>
    <property type="evidence" value="ECO:0007669"/>
    <property type="project" value="UniProtKB-KW"/>
</dbReference>
<dbReference type="EMBL" id="AAMO01000012">
    <property type="protein sequence ID" value="EAQ01616.1"/>
    <property type="molecule type" value="Genomic_DNA"/>
</dbReference>
<name>A3U2P2_PSEBH</name>
<reference evidence="2 3" key="1">
    <citation type="journal article" date="2010" name="J. Bacteriol.">
        <title>Genome sequences of Oceanicola granulosus HTCC2516(T) and Oceanicola batsensis HTCC2597(TDelta).</title>
        <authorList>
            <person name="Thrash J.C."/>
            <person name="Cho J.C."/>
            <person name="Vergin K.L."/>
            <person name="Giovannoni S.J."/>
        </authorList>
    </citation>
    <scope>NUCLEOTIDE SEQUENCE [LARGE SCALE GENOMIC DNA]</scope>
    <source>
        <strain evidence="3">ATCC BAA-863 / DSM 15984 / KCTC 12145 / HTCC2597</strain>
    </source>
</reference>
<keyword evidence="2" id="KW-0540">Nuclease</keyword>
<dbReference type="Proteomes" id="UP000004318">
    <property type="component" value="Unassembled WGS sequence"/>
</dbReference>
<dbReference type="InterPro" id="IPR036691">
    <property type="entry name" value="Endo/exonu/phosph_ase_sf"/>
</dbReference>
<dbReference type="SUPFAM" id="SSF56219">
    <property type="entry name" value="DNase I-like"/>
    <property type="match status" value="1"/>
</dbReference>
<keyword evidence="2" id="KW-0378">Hydrolase</keyword>
<evidence type="ECO:0000313" key="3">
    <source>
        <dbReference type="Proteomes" id="UP000004318"/>
    </source>
</evidence>
<keyword evidence="2" id="KW-0269">Exonuclease</keyword>
<organism evidence="2 3">
    <name type="scientific">Pseudooceanicola batsensis (strain ATCC BAA-863 / DSM 15984 / KCTC 12145 / HTCC2597)</name>
    <name type="common">Oceanicola batsensis</name>
    <dbReference type="NCBI Taxonomy" id="252305"/>
    <lineage>
        <taxon>Bacteria</taxon>
        <taxon>Pseudomonadati</taxon>
        <taxon>Pseudomonadota</taxon>
        <taxon>Alphaproteobacteria</taxon>
        <taxon>Rhodobacterales</taxon>
        <taxon>Paracoccaceae</taxon>
        <taxon>Pseudooceanicola</taxon>
    </lineage>
</organism>
<evidence type="ECO:0000313" key="2">
    <source>
        <dbReference type="EMBL" id="EAQ01616.1"/>
    </source>
</evidence>
<gene>
    <name evidence="2" type="ORF">OB2597_04228</name>
</gene>
<keyword evidence="2" id="KW-0255">Endonuclease</keyword>
<accession>A3U2P2</accession>
<proteinExistence type="predicted"/>